<dbReference type="Proteomes" id="UP001434883">
    <property type="component" value="Unassembled WGS sequence"/>
</dbReference>
<feature type="compositionally biased region" description="Basic and acidic residues" evidence="1">
    <location>
        <begin position="47"/>
        <end position="69"/>
    </location>
</feature>
<feature type="non-terminal residue" evidence="2">
    <location>
        <position position="1"/>
    </location>
</feature>
<evidence type="ECO:0000256" key="1">
    <source>
        <dbReference type="SAM" id="MobiDB-lite"/>
    </source>
</evidence>
<feature type="compositionally biased region" description="Pro residues" evidence="1">
    <location>
        <begin position="1"/>
        <end position="18"/>
    </location>
</feature>
<organism evidence="2 3">
    <name type="scientific">Xenoophorus captivus</name>
    <dbReference type="NCBI Taxonomy" id="1517983"/>
    <lineage>
        <taxon>Eukaryota</taxon>
        <taxon>Metazoa</taxon>
        <taxon>Chordata</taxon>
        <taxon>Craniata</taxon>
        <taxon>Vertebrata</taxon>
        <taxon>Euteleostomi</taxon>
        <taxon>Actinopterygii</taxon>
        <taxon>Neopterygii</taxon>
        <taxon>Teleostei</taxon>
        <taxon>Neoteleostei</taxon>
        <taxon>Acanthomorphata</taxon>
        <taxon>Ovalentaria</taxon>
        <taxon>Atherinomorphae</taxon>
        <taxon>Cyprinodontiformes</taxon>
        <taxon>Goodeidae</taxon>
        <taxon>Xenoophorus</taxon>
    </lineage>
</organism>
<evidence type="ECO:0000313" key="2">
    <source>
        <dbReference type="EMBL" id="MEQ2200456.1"/>
    </source>
</evidence>
<feature type="region of interest" description="Disordered" evidence="1">
    <location>
        <begin position="1"/>
        <end position="69"/>
    </location>
</feature>
<evidence type="ECO:0000313" key="3">
    <source>
        <dbReference type="Proteomes" id="UP001434883"/>
    </source>
</evidence>
<accession>A0ABV0QXB9</accession>
<protein>
    <submittedName>
        <fullName evidence="2">Uncharacterized protein</fullName>
    </submittedName>
</protein>
<comment type="caution">
    <text evidence="2">The sequence shown here is derived from an EMBL/GenBank/DDBJ whole genome shotgun (WGS) entry which is preliminary data.</text>
</comment>
<dbReference type="EMBL" id="JAHRIN010026083">
    <property type="protein sequence ID" value="MEQ2200456.1"/>
    <property type="molecule type" value="Genomic_DNA"/>
</dbReference>
<keyword evidence="3" id="KW-1185">Reference proteome</keyword>
<gene>
    <name evidence="2" type="ORF">XENOCAPTIV_029678</name>
</gene>
<sequence length="69" mass="7846">KDITPPPLPPSPATPPWPDGVGVPDIFNYSPGEDDSQWLSSLEREEEEKLKRTVDKNVGRGRKEEEKFR</sequence>
<name>A0ABV0QXB9_9TELE</name>
<proteinExistence type="predicted"/>
<reference evidence="2 3" key="1">
    <citation type="submission" date="2021-06" db="EMBL/GenBank/DDBJ databases">
        <authorList>
            <person name="Palmer J.M."/>
        </authorList>
    </citation>
    <scope>NUCLEOTIDE SEQUENCE [LARGE SCALE GENOMIC DNA]</scope>
    <source>
        <strain evidence="2 3">XC_2019</strain>
        <tissue evidence="2">Muscle</tissue>
    </source>
</reference>